<evidence type="ECO:0000313" key="12">
    <source>
        <dbReference type="EMBL" id="GJD50823.1"/>
    </source>
</evidence>
<keyword evidence="5 9" id="KW-0997">Cell inner membrane</keyword>
<dbReference type="Proteomes" id="UP001055167">
    <property type="component" value="Unassembled WGS sequence"/>
</dbReference>
<dbReference type="PANTHER" id="PTHR30386:SF27">
    <property type="entry name" value="MEMBRANE FUSION PROTEIN (MFP) FAMILY PROTEIN"/>
    <property type="match status" value="1"/>
</dbReference>
<evidence type="ECO:0000256" key="10">
    <source>
        <dbReference type="SAM" id="MobiDB-lite"/>
    </source>
</evidence>
<dbReference type="Pfam" id="PF26002">
    <property type="entry name" value="Beta-barrel_AprE"/>
    <property type="match status" value="1"/>
</dbReference>
<evidence type="ECO:0000256" key="7">
    <source>
        <dbReference type="ARBA" id="ARBA00022989"/>
    </source>
</evidence>
<reference evidence="12" key="2">
    <citation type="submission" date="2021-08" db="EMBL/GenBank/DDBJ databases">
        <authorList>
            <person name="Tani A."/>
            <person name="Ola A."/>
            <person name="Ogura Y."/>
            <person name="Katsura K."/>
            <person name="Hayashi T."/>
        </authorList>
    </citation>
    <scope>NUCLEOTIDE SEQUENCE</scope>
    <source>
        <strain evidence="12">KCTC 52305</strain>
    </source>
</reference>
<evidence type="ECO:0000256" key="1">
    <source>
        <dbReference type="ARBA" id="ARBA00004377"/>
    </source>
</evidence>
<dbReference type="NCBIfam" id="TIGR01843">
    <property type="entry name" value="type_I_hlyD"/>
    <property type="match status" value="1"/>
</dbReference>
<dbReference type="InterPro" id="IPR050739">
    <property type="entry name" value="MFP"/>
</dbReference>
<dbReference type="RefSeq" id="WP_269153040.1">
    <property type="nucleotide sequence ID" value="NZ_BPQH01000011.1"/>
</dbReference>
<comment type="similarity">
    <text evidence="2 9">Belongs to the membrane fusion protein (MFP) (TC 8.A.1) family.</text>
</comment>
<keyword evidence="7" id="KW-1133">Transmembrane helix</keyword>
<dbReference type="EMBL" id="BPQH01000011">
    <property type="protein sequence ID" value="GJD50823.1"/>
    <property type="molecule type" value="Genomic_DNA"/>
</dbReference>
<dbReference type="InterPro" id="IPR058982">
    <property type="entry name" value="Beta-barrel_AprE"/>
</dbReference>
<protein>
    <recommendedName>
        <fullName evidence="9">Membrane fusion protein (MFP) family protein</fullName>
    </recommendedName>
</protein>
<keyword evidence="4 9" id="KW-1003">Cell membrane</keyword>
<evidence type="ECO:0000256" key="5">
    <source>
        <dbReference type="ARBA" id="ARBA00022519"/>
    </source>
</evidence>
<evidence type="ECO:0000256" key="8">
    <source>
        <dbReference type="ARBA" id="ARBA00023136"/>
    </source>
</evidence>
<gene>
    <name evidence="12" type="primary">hlyD_1</name>
    <name evidence="12" type="ORF">OPKNFCMD_3570</name>
</gene>
<proteinExistence type="inferred from homology"/>
<dbReference type="PANTHER" id="PTHR30386">
    <property type="entry name" value="MEMBRANE FUSION SUBUNIT OF EMRAB-TOLC MULTIDRUG EFFLUX PUMP"/>
    <property type="match status" value="1"/>
</dbReference>
<feature type="domain" description="AprE-like beta-barrel" evidence="11">
    <location>
        <begin position="389"/>
        <end position="487"/>
    </location>
</feature>
<keyword evidence="8" id="KW-0472">Membrane</keyword>
<comment type="caution">
    <text evidence="12">The sequence shown here is derived from an EMBL/GenBank/DDBJ whole genome shotgun (WGS) entry which is preliminary data.</text>
</comment>
<keyword evidence="3 9" id="KW-0813">Transport</keyword>
<feature type="region of interest" description="Disordered" evidence="10">
    <location>
        <begin position="1"/>
        <end position="58"/>
    </location>
</feature>
<evidence type="ECO:0000256" key="3">
    <source>
        <dbReference type="ARBA" id="ARBA00022448"/>
    </source>
</evidence>
<evidence type="ECO:0000259" key="11">
    <source>
        <dbReference type="Pfam" id="PF26002"/>
    </source>
</evidence>
<dbReference type="InterPro" id="IPR010129">
    <property type="entry name" value="T1SS_HlyD"/>
</dbReference>
<dbReference type="Gene3D" id="2.40.50.100">
    <property type="match status" value="1"/>
</dbReference>
<feature type="compositionally biased region" description="Low complexity" evidence="10">
    <location>
        <begin position="21"/>
        <end position="33"/>
    </location>
</feature>
<evidence type="ECO:0000256" key="2">
    <source>
        <dbReference type="ARBA" id="ARBA00009477"/>
    </source>
</evidence>
<dbReference type="PRINTS" id="PR01490">
    <property type="entry name" value="RTXTOXIND"/>
</dbReference>
<keyword evidence="13" id="KW-1185">Reference proteome</keyword>
<sequence length="512" mass="55036">MTAPHRDEPAGPPVLTAVPSGGDAAGPREGGAPAPIPAAPPGGRAAPRDRRAAPRGGQVVALPTRRRAAIVSEFQPDAVAVEERAPPRAARATLYLVTALIATAVAWACLTEIDEIAVARGKLVTTEPNIVVQPLETASIRSIAVAVGQTVSAGDVLAVLDPTFSEADVQQLTARFSAMDAMVSRLEAEFEGRDMPRFDMARPEQALEARLARQRKAFRESRLRTLDEDIARAESGLLRNRREETVLVQRLDGLREIEAMRTTLLEHQTGSKLNLLQTRDTRLDIEASLVRTRGAQVEAGHDLEKARAQRQAFLDETGRTTLESLAEAREKRTVAAEELRKAALRRQLVTLTAPADGIVLDIAQRGAGSVVRQAEPLLTLVPTGSAIEAEVMIHPRDIGHVAVGQTARVKFDAFPFQKHGTGGGIVRTLSQDAFQSEPDGRAPGASAPSQAATLFYKARVALTDTPLRALPAGARVLPGMAVQGEILVGRRRVISYFLYPLLQVVDEGIREP</sequence>
<evidence type="ECO:0000313" key="13">
    <source>
        <dbReference type="Proteomes" id="UP001055167"/>
    </source>
</evidence>
<comment type="subcellular location">
    <subcellularLocation>
        <location evidence="1 9">Cell inner membrane</location>
        <topology evidence="1 9">Single-pass membrane protein</topology>
    </subcellularLocation>
</comment>
<name>A0ABQ4QZX4_9HYPH</name>
<evidence type="ECO:0000256" key="4">
    <source>
        <dbReference type="ARBA" id="ARBA00022475"/>
    </source>
</evidence>
<organism evidence="12 13">
    <name type="scientific">Methylobacterium crusticola</name>
    <dbReference type="NCBI Taxonomy" id="1697972"/>
    <lineage>
        <taxon>Bacteria</taxon>
        <taxon>Pseudomonadati</taxon>
        <taxon>Pseudomonadota</taxon>
        <taxon>Alphaproteobacteria</taxon>
        <taxon>Hyphomicrobiales</taxon>
        <taxon>Methylobacteriaceae</taxon>
        <taxon>Methylobacterium</taxon>
    </lineage>
</organism>
<accession>A0ABQ4QZX4</accession>
<keyword evidence="6" id="KW-0812">Transmembrane</keyword>
<dbReference type="Gene3D" id="2.40.30.170">
    <property type="match status" value="1"/>
</dbReference>
<evidence type="ECO:0000256" key="9">
    <source>
        <dbReference type="RuleBase" id="RU365093"/>
    </source>
</evidence>
<reference evidence="12" key="1">
    <citation type="journal article" date="2021" name="Front. Microbiol.">
        <title>Comprehensive Comparative Genomics and Phenotyping of Methylobacterium Species.</title>
        <authorList>
            <person name="Alessa O."/>
            <person name="Ogura Y."/>
            <person name="Fujitani Y."/>
            <person name="Takami H."/>
            <person name="Hayashi T."/>
            <person name="Sahin N."/>
            <person name="Tani A."/>
        </authorList>
    </citation>
    <scope>NUCLEOTIDE SEQUENCE</scope>
    <source>
        <strain evidence="12">KCTC 52305</strain>
    </source>
</reference>
<evidence type="ECO:0000256" key="6">
    <source>
        <dbReference type="ARBA" id="ARBA00022692"/>
    </source>
</evidence>